<protein>
    <submittedName>
        <fullName evidence="2">Uncharacterized protein</fullName>
    </submittedName>
</protein>
<organism evidence="2 3">
    <name type="scientific">Natrinema halophilum</name>
    <dbReference type="NCBI Taxonomy" id="1699371"/>
    <lineage>
        <taxon>Archaea</taxon>
        <taxon>Methanobacteriati</taxon>
        <taxon>Methanobacteriota</taxon>
        <taxon>Stenosarchaea group</taxon>
        <taxon>Halobacteria</taxon>
        <taxon>Halobacteriales</taxon>
        <taxon>Natrialbaceae</taxon>
        <taxon>Natrinema</taxon>
    </lineage>
</organism>
<accession>A0A7D5GJV5</accession>
<feature type="region of interest" description="Disordered" evidence="1">
    <location>
        <begin position="29"/>
        <end position="59"/>
    </location>
</feature>
<reference evidence="2 3" key="1">
    <citation type="submission" date="2020-07" db="EMBL/GenBank/DDBJ databases">
        <authorList>
            <person name="Cui H."/>
        </authorList>
    </citation>
    <scope>NUCLEOTIDE SEQUENCE [LARGE SCALE GENOMIC DNA]</scope>
    <source>
        <strain evidence="2 3">YPL8</strain>
    </source>
</reference>
<feature type="compositionally biased region" description="Acidic residues" evidence="1">
    <location>
        <begin position="38"/>
        <end position="59"/>
    </location>
</feature>
<dbReference type="GeneID" id="56035605"/>
<sequence>MDSRLRIRSRAGKVSVRITVAPETSRPVRSVTAHVTDEESLAESLGEDATELLEAVDDG</sequence>
<dbReference type="AlphaFoldDB" id="A0A7D5GJV5"/>
<dbReference type="KEGG" id="haly:HYG82_19900"/>
<dbReference type="Proteomes" id="UP000509241">
    <property type="component" value="Chromosome"/>
</dbReference>
<evidence type="ECO:0000313" key="3">
    <source>
        <dbReference type="Proteomes" id="UP000509241"/>
    </source>
</evidence>
<dbReference type="RefSeq" id="WP_179263949.1">
    <property type="nucleotide sequence ID" value="NZ_CP058601.1"/>
</dbReference>
<proteinExistence type="predicted"/>
<evidence type="ECO:0000313" key="2">
    <source>
        <dbReference type="EMBL" id="QLG50934.1"/>
    </source>
</evidence>
<name>A0A7D5GJV5_9EURY</name>
<gene>
    <name evidence="2" type="ORF">HYG82_19900</name>
</gene>
<keyword evidence="3" id="KW-1185">Reference proteome</keyword>
<evidence type="ECO:0000256" key="1">
    <source>
        <dbReference type="SAM" id="MobiDB-lite"/>
    </source>
</evidence>
<dbReference type="EMBL" id="CP058601">
    <property type="protein sequence ID" value="QLG50934.1"/>
    <property type="molecule type" value="Genomic_DNA"/>
</dbReference>